<dbReference type="SMART" id="SM00283">
    <property type="entry name" value="MA"/>
    <property type="match status" value="1"/>
</dbReference>
<dbReference type="SUPFAM" id="SSF103190">
    <property type="entry name" value="Sensory domain-like"/>
    <property type="match status" value="1"/>
</dbReference>
<feature type="domain" description="Methyl-accepting transducer" evidence="11">
    <location>
        <begin position="542"/>
        <end position="691"/>
    </location>
</feature>
<evidence type="ECO:0000256" key="9">
    <source>
        <dbReference type="PROSITE-ProRule" id="PRU00284"/>
    </source>
</evidence>
<keyword evidence="5 10" id="KW-1133">Transmembrane helix</keyword>
<dbReference type="eggNOG" id="COG0840">
    <property type="taxonomic scope" value="Bacteria"/>
</dbReference>
<evidence type="ECO:0000256" key="7">
    <source>
        <dbReference type="ARBA" id="ARBA00023224"/>
    </source>
</evidence>
<gene>
    <name evidence="13" type="ordered locus">CKL_2413</name>
</gene>
<dbReference type="STRING" id="431943.CKL_2413"/>
<evidence type="ECO:0000313" key="14">
    <source>
        <dbReference type="Proteomes" id="UP000002411"/>
    </source>
</evidence>
<evidence type="ECO:0000256" key="4">
    <source>
        <dbReference type="ARBA" id="ARBA00022692"/>
    </source>
</evidence>
<dbReference type="PANTHER" id="PTHR32089:SF112">
    <property type="entry name" value="LYSOZYME-LIKE PROTEIN-RELATED"/>
    <property type="match status" value="1"/>
</dbReference>
<reference evidence="13 14" key="1">
    <citation type="journal article" date="2008" name="Proc. Natl. Acad. Sci. U.S.A.">
        <title>The genome of Clostridium kluyveri, a strict anaerobe with unique metabolic features.</title>
        <authorList>
            <person name="Seedorf H."/>
            <person name="Fricke W.F."/>
            <person name="Veith B."/>
            <person name="Brueggemann H."/>
            <person name="Liesegang H."/>
            <person name="Strittmatter A."/>
            <person name="Miethke M."/>
            <person name="Buckel W."/>
            <person name="Hinderberger J."/>
            <person name="Li F."/>
            <person name="Hagemeier C."/>
            <person name="Thauer R.K."/>
            <person name="Gottschalk G."/>
        </authorList>
    </citation>
    <scope>NUCLEOTIDE SEQUENCE [LARGE SCALE GENOMIC DNA]</scope>
    <source>
        <strain evidence="14">ATCC 8527 / DSM 555 / NCIMB 10680</strain>
    </source>
</reference>
<proteinExistence type="inferred from homology"/>
<dbReference type="AlphaFoldDB" id="A5MZX9"/>
<comment type="subcellular location">
    <subcellularLocation>
        <location evidence="1">Cell membrane</location>
        <topology evidence="1">Multi-pass membrane protein</topology>
    </subcellularLocation>
</comment>
<keyword evidence="4 10" id="KW-0812">Transmembrane</keyword>
<organism evidence="13 14">
    <name type="scientific">Clostridium kluyveri (strain ATCC 8527 / DSM 555 / NBRC 12016 / NCIMB 10680 / K1)</name>
    <dbReference type="NCBI Taxonomy" id="431943"/>
    <lineage>
        <taxon>Bacteria</taxon>
        <taxon>Bacillati</taxon>
        <taxon>Bacillota</taxon>
        <taxon>Clostridia</taxon>
        <taxon>Eubacteriales</taxon>
        <taxon>Clostridiaceae</taxon>
        <taxon>Clostridium</taxon>
    </lineage>
</organism>
<evidence type="ECO:0000256" key="5">
    <source>
        <dbReference type="ARBA" id="ARBA00022989"/>
    </source>
</evidence>
<dbReference type="GO" id="GO:0005886">
    <property type="term" value="C:plasma membrane"/>
    <property type="evidence" value="ECO:0007669"/>
    <property type="project" value="UniProtKB-SubCell"/>
</dbReference>
<dbReference type="GO" id="GO:0007165">
    <property type="term" value="P:signal transduction"/>
    <property type="evidence" value="ECO:0007669"/>
    <property type="project" value="UniProtKB-KW"/>
</dbReference>
<dbReference type="Gene3D" id="3.30.450.20">
    <property type="entry name" value="PAS domain"/>
    <property type="match status" value="1"/>
</dbReference>
<sequence length="727" mass="81494">MFQMRQFKLSELPNYIKNKIKKFKLPFIVSKIKKFNLSFVISKIREFQSPFLKAKIKRLGLLSFNSVVVKIIAQIALLVVLICGVLGVIACYSSYKTMEKSIDSSLQDKAVESSKLIASMLNQEAKVMIEIANREEIKSMNPLSQIPVLEERAKALNYASLSVMNLKGLTYIQSGEKTQMNLESNDSKYLRNALNGNTEIEGPYFNVNGEQIIAVAVPIKDNSSKVVGVLFSNISMENLNKLVQSMKVGKSGYCFIINEQGTKVVHKNLTLVLNGDNTIKNAKKDKSLTSLAELEGNMIKGKSGSGYYKEGTKDMFMAYSPIPNSHWYLGITIDKKEIFNEVQVLKYKIIFITVIFIVVGLLMALLIARGIKKPLFKIREYALELSKFNLNYSIQIEQKDEFGDTASALNYAMEDIKNIIEGIKKESRQTLKVTNSVNEMFEKSNKELNLVCDKSSEICSNISQTLYSIEGVDEKISKVKDKIRGIVREVNGGMILIESIKEKAANIKKDTEESKRNLEDYYIKSSEKLKKSLEAVKVVSTISKVAEKIKHISKNINLLALNARIESVKAGEYGKGFMVVAEEVGKLAVQSSDMVNTIQDNVKDILLSVVELSDSAEGMLKMIENNILSDYEKVIDISNEYEEDGRKFESVIQIFSELTENVNSSSVEISEIMDSIVDSANQCTETSINISDNIEKIESENKSIAMFTVENASKASNLLHILKKFNT</sequence>
<evidence type="ECO:0000313" key="13">
    <source>
        <dbReference type="EMBL" id="EDK34425.1"/>
    </source>
</evidence>
<feature type="domain" description="HAMP" evidence="12">
    <location>
        <begin position="369"/>
        <end position="421"/>
    </location>
</feature>
<dbReference type="PROSITE" id="PS50885">
    <property type="entry name" value="HAMP"/>
    <property type="match status" value="1"/>
</dbReference>
<dbReference type="Proteomes" id="UP000002411">
    <property type="component" value="Chromosome"/>
</dbReference>
<dbReference type="InterPro" id="IPR029151">
    <property type="entry name" value="Sensor-like_sf"/>
</dbReference>
<keyword evidence="2" id="KW-1003">Cell membrane</keyword>
<dbReference type="KEGG" id="ckl:CKL_2413"/>
<dbReference type="InterPro" id="IPR004089">
    <property type="entry name" value="MCPsignal_dom"/>
</dbReference>
<keyword evidence="14" id="KW-1185">Reference proteome</keyword>
<comment type="similarity">
    <text evidence="8">Belongs to the methyl-accepting chemotaxis (MCP) protein family.</text>
</comment>
<dbReference type="CDD" id="cd12912">
    <property type="entry name" value="PDC2_MCP_like"/>
    <property type="match status" value="1"/>
</dbReference>
<dbReference type="Gene3D" id="6.10.340.10">
    <property type="match status" value="1"/>
</dbReference>
<evidence type="ECO:0000256" key="1">
    <source>
        <dbReference type="ARBA" id="ARBA00004651"/>
    </source>
</evidence>
<keyword evidence="6 10" id="KW-0472">Membrane</keyword>
<evidence type="ECO:0000259" key="12">
    <source>
        <dbReference type="PROSITE" id="PS50885"/>
    </source>
</evidence>
<dbReference type="PANTHER" id="PTHR32089">
    <property type="entry name" value="METHYL-ACCEPTING CHEMOTAXIS PROTEIN MCPB"/>
    <property type="match status" value="1"/>
</dbReference>
<accession>A5MZX9</accession>
<protein>
    <submittedName>
        <fullName evidence="13">Predicted methyl-accepting chemotaxis protein</fullName>
    </submittedName>
</protein>
<dbReference type="InterPro" id="IPR033479">
    <property type="entry name" value="dCache_1"/>
</dbReference>
<dbReference type="PROSITE" id="PS50111">
    <property type="entry name" value="CHEMOTAXIS_TRANSDUC_2"/>
    <property type="match status" value="1"/>
</dbReference>
<dbReference type="HOGENOM" id="CLU_000445_107_19_9"/>
<evidence type="ECO:0000256" key="6">
    <source>
        <dbReference type="ARBA" id="ARBA00023136"/>
    </source>
</evidence>
<evidence type="ECO:0000256" key="10">
    <source>
        <dbReference type="SAM" id="Phobius"/>
    </source>
</evidence>
<evidence type="ECO:0000259" key="11">
    <source>
        <dbReference type="PROSITE" id="PS50111"/>
    </source>
</evidence>
<evidence type="ECO:0000256" key="2">
    <source>
        <dbReference type="ARBA" id="ARBA00022475"/>
    </source>
</evidence>
<feature type="transmembrane region" description="Helical" evidence="10">
    <location>
        <begin position="67"/>
        <end position="95"/>
    </location>
</feature>
<dbReference type="EMBL" id="CP000673">
    <property type="protein sequence ID" value="EDK34425.1"/>
    <property type="molecule type" value="Genomic_DNA"/>
</dbReference>
<keyword evidence="7 9" id="KW-0807">Transducer</keyword>
<keyword evidence="3" id="KW-0145">Chemotaxis</keyword>
<dbReference type="Pfam" id="PF02743">
    <property type="entry name" value="dCache_1"/>
    <property type="match status" value="1"/>
</dbReference>
<feature type="transmembrane region" description="Helical" evidence="10">
    <location>
        <begin position="349"/>
        <end position="368"/>
    </location>
</feature>
<name>A5MZX9_CLOK5</name>
<dbReference type="InterPro" id="IPR003660">
    <property type="entry name" value="HAMP_dom"/>
</dbReference>
<dbReference type="Gene3D" id="1.10.287.950">
    <property type="entry name" value="Methyl-accepting chemotaxis protein"/>
    <property type="match status" value="1"/>
</dbReference>
<evidence type="ECO:0000256" key="3">
    <source>
        <dbReference type="ARBA" id="ARBA00022500"/>
    </source>
</evidence>
<dbReference type="CDD" id="cd06225">
    <property type="entry name" value="HAMP"/>
    <property type="match status" value="1"/>
</dbReference>
<dbReference type="SUPFAM" id="SSF58104">
    <property type="entry name" value="Methyl-accepting chemotaxis protein (MCP) signaling domain"/>
    <property type="match status" value="1"/>
</dbReference>
<evidence type="ECO:0000256" key="8">
    <source>
        <dbReference type="ARBA" id="ARBA00029447"/>
    </source>
</evidence>
<dbReference type="GO" id="GO:0006935">
    <property type="term" value="P:chemotaxis"/>
    <property type="evidence" value="ECO:0007669"/>
    <property type="project" value="UniProtKB-KW"/>
</dbReference>
<dbReference type="CDD" id="cd18773">
    <property type="entry name" value="PDC1_HK_sensor"/>
    <property type="match status" value="1"/>
</dbReference>
<dbReference type="Pfam" id="PF00015">
    <property type="entry name" value="MCPsignal"/>
    <property type="match status" value="1"/>
</dbReference>